<name>O63611_BALCA</name>
<dbReference type="InterPro" id="IPR010933">
    <property type="entry name" value="NADH_DH_su2_C"/>
</dbReference>
<feature type="transmembrane region" description="Helical" evidence="17">
    <location>
        <begin position="177"/>
        <end position="196"/>
    </location>
</feature>
<keyword evidence="8 17" id="KW-0999">Mitochondrion inner membrane</keyword>
<evidence type="ECO:0000256" key="17">
    <source>
        <dbReference type="RuleBase" id="RU003403"/>
    </source>
</evidence>
<keyword evidence="6 17" id="KW-0679">Respiratory chain</keyword>
<dbReference type="GO" id="GO:0008137">
    <property type="term" value="F:NADH dehydrogenase (ubiquinone) activity"/>
    <property type="evidence" value="ECO:0007669"/>
    <property type="project" value="UniProtKB-EC"/>
</dbReference>
<keyword evidence="7 17" id="KW-0812">Transmembrane</keyword>
<evidence type="ECO:0000256" key="13">
    <source>
        <dbReference type="ARBA" id="ARBA00023075"/>
    </source>
</evidence>
<evidence type="ECO:0000259" key="19">
    <source>
        <dbReference type="Pfam" id="PF06444"/>
    </source>
</evidence>
<evidence type="ECO:0000256" key="16">
    <source>
        <dbReference type="ARBA" id="ARBA00049551"/>
    </source>
</evidence>
<keyword evidence="9 17" id="KW-1278">Translocase</keyword>
<reference evidence="20" key="2">
    <citation type="journal article" date="1998" name="Proc. Natl. Acad. Sci. U.S.A.">
        <title>Codon reassignment and amino acid composition in hemichordate mitochondria.</title>
        <authorList>
            <person name="Castresana J."/>
            <person name="Feldmaier-Fuchs G."/>
            <person name="Paabo S."/>
        </authorList>
    </citation>
    <scope>NUCLEOTIDE SEQUENCE</scope>
</reference>
<dbReference type="PANTHER" id="PTHR46552">
    <property type="entry name" value="NADH-UBIQUINONE OXIDOREDUCTASE CHAIN 2"/>
    <property type="match status" value="1"/>
</dbReference>
<dbReference type="GeneID" id="808173"/>
<feature type="transmembrane region" description="Helical" evidence="17">
    <location>
        <begin position="25"/>
        <end position="47"/>
    </location>
</feature>
<dbReference type="EMBL" id="AF051097">
    <property type="protein sequence ID" value="AAD11948.1"/>
    <property type="molecule type" value="Genomic_DNA"/>
</dbReference>
<dbReference type="PANTHER" id="PTHR46552:SF1">
    <property type="entry name" value="NADH-UBIQUINONE OXIDOREDUCTASE CHAIN 2"/>
    <property type="match status" value="1"/>
</dbReference>
<organism evidence="20">
    <name type="scientific">Balanoglossus carnosus</name>
    <name type="common">Acorn worm</name>
    <dbReference type="NCBI Taxonomy" id="35080"/>
    <lineage>
        <taxon>Eukaryota</taxon>
        <taxon>Metazoa</taxon>
        <taxon>Hemichordata</taxon>
        <taxon>Enteropneusta</taxon>
        <taxon>Ptychoderidae</taxon>
        <taxon>Balanoglossus</taxon>
    </lineage>
</organism>
<evidence type="ECO:0000256" key="2">
    <source>
        <dbReference type="ARBA" id="ARBA00007012"/>
    </source>
</evidence>
<comment type="subcellular location">
    <subcellularLocation>
        <location evidence="1 17">Mitochondrion inner membrane</location>
        <topology evidence="1 17">Multi-pass membrane protein</topology>
    </subcellularLocation>
</comment>
<dbReference type="EC" id="7.1.1.2" evidence="3 17"/>
<evidence type="ECO:0000256" key="15">
    <source>
        <dbReference type="ARBA" id="ARBA00023136"/>
    </source>
</evidence>
<feature type="transmembrane region" description="Helical" evidence="17">
    <location>
        <begin position="151"/>
        <end position="170"/>
    </location>
</feature>
<keyword evidence="12 17" id="KW-0520">NAD</keyword>
<evidence type="ECO:0000256" key="14">
    <source>
        <dbReference type="ARBA" id="ARBA00023128"/>
    </source>
</evidence>
<comment type="catalytic activity">
    <reaction evidence="16 17">
        <text>a ubiquinone + NADH + 5 H(+)(in) = a ubiquinol + NAD(+) + 4 H(+)(out)</text>
        <dbReference type="Rhea" id="RHEA:29091"/>
        <dbReference type="Rhea" id="RHEA-COMP:9565"/>
        <dbReference type="Rhea" id="RHEA-COMP:9566"/>
        <dbReference type="ChEBI" id="CHEBI:15378"/>
        <dbReference type="ChEBI" id="CHEBI:16389"/>
        <dbReference type="ChEBI" id="CHEBI:17976"/>
        <dbReference type="ChEBI" id="CHEBI:57540"/>
        <dbReference type="ChEBI" id="CHEBI:57945"/>
        <dbReference type="EC" id="7.1.1.2"/>
    </reaction>
</comment>
<dbReference type="PRINTS" id="PR01436">
    <property type="entry name" value="NADHDHGNASE2"/>
</dbReference>
<keyword evidence="15 17" id="KW-0472">Membrane</keyword>
<evidence type="ECO:0000313" key="20">
    <source>
        <dbReference type="EMBL" id="AAD11948.1"/>
    </source>
</evidence>
<feature type="domain" description="NADH dehydrogenase subunit 2 C-terminal" evidence="19">
    <location>
        <begin position="289"/>
        <end position="342"/>
    </location>
</feature>
<evidence type="ECO:0000256" key="7">
    <source>
        <dbReference type="ARBA" id="ARBA00022692"/>
    </source>
</evidence>
<sequence>MNPIVFSLLSLTVIAGTLLVLTASNWFFIWLGLEINTLAFLPLLISTHHPRATEATTKYFLIQALASALLLFGGLLQASQFNSWNTDTQLLPATTILLIAAVTLKMAIAPCHGWLPDVLQGLPFRIGLILSTWQKIAPFSILLLLPTQPTWVFFTLGLLSVIIGGWGGLNQTHIRKLLAYSSIAHLGWIITIYPLSSQISTLTLVLYFFLTGTLFLALHFLNTPSLADLGNIVNLAPWLTTLTLFTTLSLGGLPPLTGFLSKWLILQELSLNTNLVIATTLIMASLISLFFYLRITYIILLTLSPQHTTISLTWRTAQSASLANILLAALLTISIAGLALPPSWLPLFF</sequence>
<reference evidence="20" key="1">
    <citation type="journal article" date="1998" name="Genetics">
        <title>The mitochondrial genome of the hemichordate Balanoglossus carnosus and the evolution of deuterostome mitochondria.</title>
        <authorList>
            <person name="Castresana J."/>
            <person name="Feldmaier-Fuchs G."/>
            <person name="Yokobori S."/>
            <person name="Satoh N."/>
            <person name="Paabo S."/>
        </authorList>
    </citation>
    <scope>NUCLEOTIDE SEQUENCE</scope>
</reference>
<dbReference type="Pfam" id="PF06444">
    <property type="entry name" value="NADH_dehy_S2_C"/>
    <property type="match status" value="1"/>
</dbReference>
<evidence type="ECO:0000256" key="4">
    <source>
        <dbReference type="ARBA" id="ARBA00021008"/>
    </source>
</evidence>
<dbReference type="InterPro" id="IPR003917">
    <property type="entry name" value="NADH_UbQ_OxRdtase_chain2"/>
</dbReference>
<comment type="function">
    <text evidence="17">Core subunit of the mitochondrial membrane respiratory chain NADH dehydrogenase (Complex I) which catalyzes electron transfer from NADH through the respiratory chain, using ubiquinone as an electron acceptor. Essential for the catalytic activity and assembly of complex I.</text>
</comment>
<feature type="transmembrane region" description="Helical" evidence="17">
    <location>
        <begin position="275"/>
        <end position="300"/>
    </location>
</feature>
<feature type="transmembrane region" description="Helical" evidence="17">
    <location>
        <begin position="321"/>
        <end position="340"/>
    </location>
</feature>
<dbReference type="CTD" id="4536"/>
<evidence type="ECO:0000256" key="10">
    <source>
        <dbReference type="ARBA" id="ARBA00022982"/>
    </source>
</evidence>
<geneLocation type="mitochondrion" evidence="20"/>
<evidence type="ECO:0000256" key="1">
    <source>
        <dbReference type="ARBA" id="ARBA00004448"/>
    </source>
</evidence>
<dbReference type="GO" id="GO:0006120">
    <property type="term" value="P:mitochondrial electron transport, NADH to ubiquinone"/>
    <property type="evidence" value="ECO:0007669"/>
    <property type="project" value="InterPro"/>
</dbReference>
<evidence type="ECO:0000256" key="8">
    <source>
        <dbReference type="ARBA" id="ARBA00022792"/>
    </source>
</evidence>
<feature type="transmembrane region" description="Helical" evidence="17">
    <location>
        <begin position="202"/>
        <end position="221"/>
    </location>
</feature>
<dbReference type="GO" id="GO:0005743">
    <property type="term" value="C:mitochondrial inner membrane"/>
    <property type="evidence" value="ECO:0007669"/>
    <property type="project" value="UniProtKB-SubCell"/>
</dbReference>
<dbReference type="InterPro" id="IPR050175">
    <property type="entry name" value="Complex_I_Subunit_2"/>
</dbReference>
<evidence type="ECO:0000256" key="11">
    <source>
        <dbReference type="ARBA" id="ARBA00022989"/>
    </source>
</evidence>
<proteinExistence type="inferred from homology"/>
<protein>
    <recommendedName>
        <fullName evidence="4 17">NADH-ubiquinone oxidoreductase chain 2</fullName>
        <ecNumber evidence="3 17">7.1.1.2</ecNumber>
    </recommendedName>
</protein>
<feature type="transmembrane region" description="Helical" evidence="17">
    <location>
        <begin position="122"/>
        <end position="145"/>
    </location>
</feature>
<accession>O63611</accession>
<feature type="transmembrane region" description="Helical" evidence="17">
    <location>
        <begin position="233"/>
        <end position="255"/>
    </location>
</feature>
<feature type="transmembrane region" description="Helical" evidence="17">
    <location>
        <begin position="90"/>
        <end position="110"/>
    </location>
</feature>
<comment type="similarity">
    <text evidence="2 17">Belongs to the complex I subunit 2 family.</text>
</comment>
<evidence type="ECO:0000256" key="5">
    <source>
        <dbReference type="ARBA" id="ARBA00022448"/>
    </source>
</evidence>
<dbReference type="AlphaFoldDB" id="O63611"/>
<evidence type="ECO:0000256" key="12">
    <source>
        <dbReference type="ARBA" id="ARBA00023027"/>
    </source>
</evidence>
<evidence type="ECO:0000256" key="3">
    <source>
        <dbReference type="ARBA" id="ARBA00012944"/>
    </source>
</evidence>
<keyword evidence="11 17" id="KW-1133">Transmembrane helix</keyword>
<dbReference type="Pfam" id="PF00361">
    <property type="entry name" value="Proton_antipo_M"/>
    <property type="match status" value="1"/>
</dbReference>
<dbReference type="PIR" id="T11128">
    <property type="entry name" value="T11128"/>
</dbReference>
<keyword evidence="14 17" id="KW-0496">Mitochondrion</keyword>
<evidence type="ECO:0000259" key="18">
    <source>
        <dbReference type="Pfam" id="PF00361"/>
    </source>
</evidence>
<evidence type="ECO:0000256" key="9">
    <source>
        <dbReference type="ARBA" id="ARBA00022967"/>
    </source>
</evidence>
<feature type="domain" description="NADH:quinone oxidoreductase/Mrp antiporter transmembrane" evidence="18">
    <location>
        <begin position="23"/>
        <end position="288"/>
    </location>
</feature>
<evidence type="ECO:0000256" key="6">
    <source>
        <dbReference type="ARBA" id="ARBA00022660"/>
    </source>
</evidence>
<keyword evidence="10 17" id="KW-0249">Electron transport</keyword>
<keyword evidence="13 17" id="KW-0830">Ubiquinone</keyword>
<dbReference type="InterPro" id="IPR001750">
    <property type="entry name" value="ND/Mrp_TM"/>
</dbReference>
<feature type="transmembrane region" description="Helical" evidence="17">
    <location>
        <begin position="59"/>
        <end position="78"/>
    </location>
</feature>
<dbReference type="RefSeq" id="NP_008394.1">
    <property type="nucleotide sequence ID" value="NC_001887.1"/>
</dbReference>
<keyword evidence="5" id="KW-0813">Transport</keyword>